<organism evidence="6 7">
    <name type="scientific">Cyphellophora europaea (strain CBS 101466)</name>
    <name type="common">Phialophora europaea</name>
    <dbReference type="NCBI Taxonomy" id="1220924"/>
    <lineage>
        <taxon>Eukaryota</taxon>
        <taxon>Fungi</taxon>
        <taxon>Dikarya</taxon>
        <taxon>Ascomycota</taxon>
        <taxon>Pezizomycotina</taxon>
        <taxon>Eurotiomycetes</taxon>
        <taxon>Chaetothyriomycetidae</taxon>
        <taxon>Chaetothyriales</taxon>
        <taxon>Cyphellophoraceae</taxon>
        <taxon>Cyphellophora</taxon>
    </lineage>
</organism>
<keyword evidence="7" id="KW-1185">Reference proteome</keyword>
<keyword evidence="2 5" id="KW-0479">Metal-binding</keyword>
<evidence type="ECO:0000256" key="2">
    <source>
        <dbReference type="ARBA" id="ARBA00022723"/>
    </source>
</evidence>
<protein>
    <recommendedName>
        <fullName evidence="8">Dioxygenase</fullName>
    </recommendedName>
</protein>
<evidence type="ECO:0000313" key="7">
    <source>
        <dbReference type="Proteomes" id="UP000030752"/>
    </source>
</evidence>
<dbReference type="GO" id="GO:0010436">
    <property type="term" value="F:carotenoid dioxygenase activity"/>
    <property type="evidence" value="ECO:0007669"/>
    <property type="project" value="TreeGrafter"/>
</dbReference>
<evidence type="ECO:0008006" key="8">
    <source>
        <dbReference type="Google" id="ProtNLM"/>
    </source>
</evidence>
<comment type="cofactor">
    <cofactor evidence="5">
        <name>Fe(2+)</name>
        <dbReference type="ChEBI" id="CHEBI:29033"/>
    </cofactor>
    <text evidence="5">Binds 1 Fe(2+) ion per subunit.</text>
</comment>
<sequence length="562" mass="62395">MSQSTSQVSASHYKDWPNTTGLDAHYEERSPVELSVEGKIPSYISGTLFRTGLGPRIIDRGAAPAFKVNHWFDNFSQVHRFHIDPSGSVMYNSRLTSDGLIEQARKTGKLEGFTFARKYEPCRSFFKKAQAMFQPVQRPNAPNERNVGVTITANYPGLDNKGHASIVPYDKATVSQITMKTDASVFQILDPESLEPVGVAEQAKLHPELTGPLSAAHAEHDPTTGDIFNYNLDLGRTATYRVFRTSASTGKTSILATISHDPAYIHSQFLTENYLVLCMWNSSFTKGGASMLWHRNLMDAMIWDNKRPATWFVIDKRPPEQGGRGLVARYETEPFFCFHSVNSYEETVDGKTDIVCDLLGYEDISVLSRFYFKNMLSDSPAAAKWSDPSNTKARPTYRRYRLPAIPDRPNKAVSKALIEYQSPPQSAPELPTINPNYQTKKHRYIYGISDTGLSTFADSLVKYDTETHEVKRWSVHGHTAGEAIFVPDPAGMDGEEDEGVLLTVVLDGFEGKSYLLILDARSLDTVAKAHVDGVVGMGFHGLWAGSKAELATTTTTTPVAKL</sequence>
<dbReference type="HOGENOM" id="CLU_016472_5_0_1"/>
<keyword evidence="3" id="KW-0560">Oxidoreductase</keyword>
<dbReference type="PANTHER" id="PTHR10543:SF24">
    <property type="entry name" value="CAROTENOID ISOMEROOXYGENASE"/>
    <property type="match status" value="1"/>
</dbReference>
<feature type="binding site" evidence="5">
    <location>
        <position position="339"/>
    </location>
    <ligand>
        <name>Fe cation</name>
        <dbReference type="ChEBI" id="CHEBI:24875"/>
        <note>catalytic</note>
    </ligand>
</feature>
<dbReference type="VEuPathDB" id="FungiDB:HMPREF1541_01339"/>
<evidence type="ECO:0000256" key="4">
    <source>
        <dbReference type="ARBA" id="ARBA00023004"/>
    </source>
</evidence>
<dbReference type="GeneID" id="19968678"/>
<dbReference type="EMBL" id="KB822711">
    <property type="protein sequence ID" value="ETN47148.1"/>
    <property type="molecule type" value="Genomic_DNA"/>
</dbReference>
<gene>
    <name evidence="6" type="ORF">HMPREF1541_01339</name>
</gene>
<name>W2SGL7_CYPE1</name>
<proteinExistence type="inferred from homology"/>
<accession>W2SGL7</accession>
<dbReference type="eggNOG" id="KOG1285">
    <property type="taxonomic scope" value="Eukaryota"/>
</dbReference>
<dbReference type="GO" id="GO:0016121">
    <property type="term" value="P:carotene catabolic process"/>
    <property type="evidence" value="ECO:0007669"/>
    <property type="project" value="TreeGrafter"/>
</dbReference>
<reference evidence="6 7" key="1">
    <citation type="submission" date="2013-03" db="EMBL/GenBank/DDBJ databases">
        <title>The Genome Sequence of Phialophora europaea CBS 101466.</title>
        <authorList>
            <consortium name="The Broad Institute Genomics Platform"/>
            <person name="Cuomo C."/>
            <person name="de Hoog S."/>
            <person name="Gorbushina A."/>
            <person name="Walker B."/>
            <person name="Young S.K."/>
            <person name="Zeng Q."/>
            <person name="Gargeya S."/>
            <person name="Fitzgerald M."/>
            <person name="Haas B."/>
            <person name="Abouelleil A."/>
            <person name="Allen A.W."/>
            <person name="Alvarado L."/>
            <person name="Arachchi H.M."/>
            <person name="Berlin A.M."/>
            <person name="Chapman S.B."/>
            <person name="Gainer-Dewar J."/>
            <person name="Goldberg J."/>
            <person name="Griggs A."/>
            <person name="Gujja S."/>
            <person name="Hansen M."/>
            <person name="Howarth C."/>
            <person name="Imamovic A."/>
            <person name="Ireland A."/>
            <person name="Larimer J."/>
            <person name="McCowan C."/>
            <person name="Murphy C."/>
            <person name="Pearson M."/>
            <person name="Poon T.W."/>
            <person name="Priest M."/>
            <person name="Roberts A."/>
            <person name="Saif S."/>
            <person name="Shea T."/>
            <person name="Sisk P."/>
            <person name="Sykes S."/>
            <person name="Wortman J."/>
            <person name="Nusbaum C."/>
            <person name="Birren B."/>
        </authorList>
    </citation>
    <scope>NUCLEOTIDE SEQUENCE [LARGE SCALE GENOMIC DNA]</scope>
    <source>
        <strain evidence="6 7">CBS 101466</strain>
    </source>
</reference>
<evidence type="ECO:0000313" key="6">
    <source>
        <dbReference type="EMBL" id="ETN47148.1"/>
    </source>
</evidence>
<feature type="binding site" evidence="5">
    <location>
        <position position="266"/>
    </location>
    <ligand>
        <name>Fe cation</name>
        <dbReference type="ChEBI" id="CHEBI:24875"/>
        <note>catalytic</note>
    </ligand>
</feature>
<dbReference type="OrthoDB" id="407010at2759"/>
<evidence type="ECO:0000256" key="5">
    <source>
        <dbReference type="PIRSR" id="PIRSR604294-1"/>
    </source>
</evidence>
<evidence type="ECO:0000256" key="3">
    <source>
        <dbReference type="ARBA" id="ARBA00023002"/>
    </source>
</evidence>
<dbReference type="GO" id="GO:0046872">
    <property type="term" value="F:metal ion binding"/>
    <property type="evidence" value="ECO:0007669"/>
    <property type="project" value="UniProtKB-KW"/>
</dbReference>
<comment type="similarity">
    <text evidence="1">Belongs to the carotenoid oxygenase family.</text>
</comment>
<dbReference type="AlphaFoldDB" id="W2SGL7"/>
<feature type="binding site" evidence="5">
    <location>
        <position position="217"/>
    </location>
    <ligand>
        <name>Fe cation</name>
        <dbReference type="ChEBI" id="CHEBI:24875"/>
        <note>catalytic</note>
    </ligand>
</feature>
<dbReference type="Proteomes" id="UP000030752">
    <property type="component" value="Unassembled WGS sequence"/>
</dbReference>
<feature type="binding site" evidence="5">
    <location>
        <position position="540"/>
    </location>
    <ligand>
        <name>Fe cation</name>
        <dbReference type="ChEBI" id="CHEBI:24875"/>
        <note>catalytic</note>
    </ligand>
</feature>
<dbReference type="STRING" id="1220924.W2SGL7"/>
<dbReference type="InterPro" id="IPR004294">
    <property type="entry name" value="Carotenoid_Oase"/>
</dbReference>
<dbReference type="Pfam" id="PF03055">
    <property type="entry name" value="RPE65"/>
    <property type="match status" value="1"/>
</dbReference>
<dbReference type="RefSeq" id="XP_008711860.1">
    <property type="nucleotide sequence ID" value="XM_008713638.1"/>
</dbReference>
<dbReference type="PANTHER" id="PTHR10543">
    <property type="entry name" value="BETA-CAROTENE DIOXYGENASE"/>
    <property type="match status" value="1"/>
</dbReference>
<dbReference type="InParanoid" id="W2SGL7"/>
<evidence type="ECO:0000256" key="1">
    <source>
        <dbReference type="ARBA" id="ARBA00006787"/>
    </source>
</evidence>
<keyword evidence="4 5" id="KW-0408">Iron</keyword>